<evidence type="ECO:0000313" key="2">
    <source>
        <dbReference type="EMBL" id="RJE22676.1"/>
    </source>
</evidence>
<keyword evidence="1" id="KW-0732">Signal</keyword>
<feature type="chain" id="PRO_5017192112" evidence="1">
    <location>
        <begin position="34"/>
        <end position="275"/>
    </location>
</feature>
<gene>
    <name evidence="2" type="ORF">PHISCL_04979</name>
</gene>
<name>A0A3A2ZI06_9EURO</name>
<feature type="signal peptide" evidence="1">
    <location>
        <begin position="1"/>
        <end position="33"/>
    </location>
</feature>
<protein>
    <submittedName>
        <fullName evidence="2">Uncharacterized protein</fullName>
    </submittedName>
</protein>
<dbReference type="Proteomes" id="UP000266188">
    <property type="component" value="Unassembled WGS sequence"/>
</dbReference>
<organism evidence="2 3">
    <name type="scientific">Aspergillus sclerotialis</name>
    <dbReference type="NCBI Taxonomy" id="2070753"/>
    <lineage>
        <taxon>Eukaryota</taxon>
        <taxon>Fungi</taxon>
        <taxon>Dikarya</taxon>
        <taxon>Ascomycota</taxon>
        <taxon>Pezizomycotina</taxon>
        <taxon>Eurotiomycetes</taxon>
        <taxon>Eurotiomycetidae</taxon>
        <taxon>Eurotiales</taxon>
        <taxon>Aspergillaceae</taxon>
        <taxon>Aspergillus</taxon>
        <taxon>Aspergillus subgen. Polypaecilum</taxon>
    </lineage>
</organism>
<evidence type="ECO:0000256" key="1">
    <source>
        <dbReference type="SAM" id="SignalP"/>
    </source>
</evidence>
<evidence type="ECO:0000313" key="3">
    <source>
        <dbReference type="Proteomes" id="UP000266188"/>
    </source>
</evidence>
<dbReference type="EMBL" id="MVGC01000156">
    <property type="protein sequence ID" value="RJE22676.1"/>
    <property type="molecule type" value="Genomic_DNA"/>
</dbReference>
<accession>A0A3A2ZI06</accession>
<comment type="caution">
    <text evidence="2">The sequence shown here is derived from an EMBL/GenBank/DDBJ whole genome shotgun (WGS) entry which is preliminary data.</text>
</comment>
<dbReference type="OrthoDB" id="4524870at2759"/>
<dbReference type="AlphaFoldDB" id="A0A3A2ZI06"/>
<proteinExistence type="predicted"/>
<sequence>MKSFVSSSPVMGFLFSSFWAVLVLVLFLQPAAAQICTFWDSSCVDPVAQTAVPVDFRPLIIRDISLYYAYDANPRGKGQEPMTKTGFWLSFDNPRVDKSVITANRTSEVALRIGNMTGTPGGDNNGCDGVWGTDCSRDLKRALKHALFHLSSTGDYYSRPLETILNQMVVSPPTTLTSCPPQLWDVGTIPVEIFAQETIPDQEATLYSSGSTDDPLKTWYIDNMTAHEQAQQVAVAILSRAPSYDSEPPDSQEDIQIELACVQAPSGGSSATSNS</sequence>
<reference evidence="3" key="1">
    <citation type="submission" date="2017-02" db="EMBL/GenBank/DDBJ databases">
        <authorList>
            <person name="Tafer H."/>
            <person name="Lopandic K."/>
        </authorList>
    </citation>
    <scope>NUCLEOTIDE SEQUENCE [LARGE SCALE GENOMIC DNA]</scope>
    <source>
        <strain evidence="3">CBS 366.77</strain>
    </source>
</reference>
<keyword evidence="3" id="KW-1185">Reference proteome</keyword>